<name>A0AAE3ZWF1_9ACTN</name>
<dbReference type="SUPFAM" id="SSF69255">
    <property type="entry name" value="gp5 N-terminal domain-like"/>
    <property type="match status" value="1"/>
</dbReference>
<sequence length="207" mass="22498">MNGIEPRSFSTDRRYYGVVAALVDEVDGDDETRVRLRYPWFDPAFVSDWCRVSQFYAGNGYGAVFVPETGDEVVVAFYQGDMRFPVVLGGVYNGVDRPPTARTGGRDEKIIRTRHGHRLVFDDTRSRAAVRITSAAGHEIELDDAGNEIRVRAANGGRITLQAGAIHLDSNSITVGERTDLLSALLRHVHPVPPSGGTSGLPTGATA</sequence>
<dbReference type="InterPro" id="IPR006531">
    <property type="entry name" value="Gp5/Vgr_OB"/>
</dbReference>
<dbReference type="Gene3D" id="2.40.50.230">
    <property type="entry name" value="Gp5 N-terminal domain"/>
    <property type="match status" value="1"/>
</dbReference>
<gene>
    <name evidence="2" type="ORF">J2S44_007569</name>
</gene>
<comment type="caution">
    <text evidence="2">The sequence shown here is derived from an EMBL/GenBank/DDBJ whole genome shotgun (WGS) entry which is preliminary data.</text>
</comment>
<keyword evidence="3" id="KW-1185">Reference proteome</keyword>
<dbReference type="SUPFAM" id="SSF69349">
    <property type="entry name" value="Phage fibre proteins"/>
    <property type="match status" value="1"/>
</dbReference>
<protein>
    <submittedName>
        <fullName evidence="2">Uncharacterized protein involved in type VI secretion and phage assembly</fullName>
    </submittedName>
</protein>
<accession>A0AAE3ZWF1</accession>
<reference evidence="2 3" key="1">
    <citation type="submission" date="2023-07" db="EMBL/GenBank/DDBJ databases">
        <title>Sequencing the genomes of 1000 actinobacteria strains.</title>
        <authorList>
            <person name="Klenk H.-P."/>
        </authorList>
    </citation>
    <scope>NUCLEOTIDE SEQUENCE [LARGE SCALE GENOMIC DNA]</scope>
    <source>
        <strain evidence="2 3">DSM 44711</strain>
    </source>
</reference>
<evidence type="ECO:0000313" key="2">
    <source>
        <dbReference type="EMBL" id="MDR7327319.1"/>
    </source>
</evidence>
<feature type="domain" description="Gp5/Type VI secretion system Vgr protein OB-fold" evidence="1">
    <location>
        <begin position="22"/>
        <end position="92"/>
    </location>
</feature>
<evidence type="ECO:0000259" key="1">
    <source>
        <dbReference type="Pfam" id="PF04717"/>
    </source>
</evidence>
<dbReference type="InterPro" id="IPR037026">
    <property type="entry name" value="Vgr_OB-fold_dom_sf"/>
</dbReference>
<proteinExistence type="predicted"/>
<evidence type="ECO:0000313" key="3">
    <source>
        <dbReference type="Proteomes" id="UP001183629"/>
    </source>
</evidence>
<dbReference type="Pfam" id="PF04717">
    <property type="entry name" value="Phage_base_V"/>
    <property type="match status" value="1"/>
</dbReference>
<dbReference type="AlphaFoldDB" id="A0AAE3ZWF1"/>
<organism evidence="2 3">
    <name type="scientific">Catenuloplanes niger</name>
    <dbReference type="NCBI Taxonomy" id="587534"/>
    <lineage>
        <taxon>Bacteria</taxon>
        <taxon>Bacillati</taxon>
        <taxon>Actinomycetota</taxon>
        <taxon>Actinomycetes</taxon>
        <taxon>Micromonosporales</taxon>
        <taxon>Micromonosporaceae</taxon>
        <taxon>Catenuloplanes</taxon>
    </lineage>
</organism>
<dbReference type="RefSeq" id="WP_310424532.1">
    <property type="nucleotide sequence ID" value="NZ_JAVDYC010000001.1"/>
</dbReference>
<dbReference type="EMBL" id="JAVDYC010000001">
    <property type="protein sequence ID" value="MDR7327319.1"/>
    <property type="molecule type" value="Genomic_DNA"/>
</dbReference>
<dbReference type="Proteomes" id="UP001183629">
    <property type="component" value="Unassembled WGS sequence"/>
</dbReference>